<name>A0A0A9X8Y8_LYGHE</name>
<evidence type="ECO:0000256" key="7">
    <source>
        <dbReference type="ARBA" id="ARBA00023242"/>
    </source>
</evidence>
<keyword evidence="7" id="KW-0539">Nucleus</keyword>
<feature type="compositionally biased region" description="Basic and acidic residues" evidence="8">
    <location>
        <begin position="58"/>
        <end position="67"/>
    </location>
</feature>
<evidence type="ECO:0000259" key="9">
    <source>
        <dbReference type="Pfam" id="PF13359"/>
    </source>
</evidence>
<dbReference type="InterPro" id="IPR045249">
    <property type="entry name" value="HARBI1-like"/>
</dbReference>
<dbReference type="AlphaFoldDB" id="A0A0A9X8Y8"/>
<proteinExistence type="inferred from homology"/>
<keyword evidence="6" id="KW-0378">Hydrolase</keyword>
<comment type="similarity">
    <text evidence="3">Belongs to the HARBI1 family.</text>
</comment>
<protein>
    <submittedName>
        <fullName evidence="10">Putative nuclease HARBI1</fullName>
    </submittedName>
</protein>
<organism evidence="10">
    <name type="scientific">Lygus hesperus</name>
    <name type="common">Western plant bug</name>
    <dbReference type="NCBI Taxonomy" id="30085"/>
    <lineage>
        <taxon>Eukaryota</taxon>
        <taxon>Metazoa</taxon>
        <taxon>Ecdysozoa</taxon>
        <taxon>Arthropoda</taxon>
        <taxon>Hexapoda</taxon>
        <taxon>Insecta</taxon>
        <taxon>Pterygota</taxon>
        <taxon>Neoptera</taxon>
        <taxon>Paraneoptera</taxon>
        <taxon>Hemiptera</taxon>
        <taxon>Heteroptera</taxon>
        <taxon>Panheteroptera</taxon>
        <taxon>Cimicomorpha</taxon>
        <taxon>Miridae</taxon>
        <taxon>Mirini</taxon>
        <taxon>Lygus</taxon>
    </lineage>
</organism>
<keyword evidence="4" id="KW-0540">Nuclease</keyword>
<reference evidence="11" key="3">
    <citation type="journal article" date="2016" name="Gigascience">
        <title>De novo construction of an expanded transcriptome assembly for the western tarnished plant bug, Lygus hesperus.</title>
        <authorList>
            <person name="Tassone E.E."/>
            <person name="Geib S.M."/>
            <person name="Hall B."/>
            <person name="Fabrick J.A."/>
            <person name="Brent C.S."/>
            <person name="Hull J.J."/>
        </authorList>
    </citation>
    <scope>NUCLEOTIDE SEQUENCE</scope>
</reference>
<dbReference type="GO" id="GO:0005634">
    <property type="term" value="C:nucleus"/>
    <property type="evidence" value="ECO:0007669"/>
    <property type="project" value="UniProtKB-SubCell"/>
</dbReference>
<evidence type="ECO:0000256" key="1">
    <source>
        <dbReference type="ARBA" id="ARBA00001968"/>
    </source>
</evidence>
<dbReference type="GO" id="GO:0046872">
    <property type="term" value="F:metal ion binding"/>
    <property type="evidence" value="ECO:0007669"/>
    <property type="project" value="UniProtKB-KW"/>
</dbReference>
<reference evidence="10" key="1">
    <citation type="journal article" date="2014" name="PLoS ONE">
        <title>Transcriptome-Based Identification of ABC Transporters in the Western Tarnished Plant Bug Lygus hesperus.</title>
        <authorList>
            <person name="Hull J.J."/>
            <person name="Chaney K."/>
            <person name="Geib S.M."/>
            <person name="Fabrick J.A."/>
            <person name="Brent C.S."/>
            <person name="Walsh D."/>
            <person name="Lavine L.C."/>
        </authorList>
    </citation>
    <scope>NUCLEOTIDE SEQUENCE</scope>
</reference>
<dbReference type="GO" id="GO:0016787">
    <property type="term" value="F:hydrolase activity"/>
    <property type="evidence" value="ECO:0007669"/>
    <property type="project" value="UniProtKB-KW"/>
</dbReference>
<reference evidence="10" key="2">
    <citation type="submission" date="2014-07" db="EMBL/GenBank/DDBJ databases">
        <authorList>
            <person name="Hull J."/>
        </authorList>
    </citation>
    <scope>NUCLEOTIDE SEQUENCE</scope>
</reference>
<evidence type="ECO:0000256" key="8">
    <source>
        <dbReference type="SAM" id="MobiDB-lite"/>
    </source>
</evidence>
<dbReference type="PANTHER" id="PTHR22930:SF85">
    <property type="entry name" value="GH03217P-RELATED"/>
    <property type="match status" value="1"/>
</dbReference>
<feature type="region of interest" description="Disordered" evidence="8">
    <location>
        <begin position="370"/>
        <end position="413"/>
    </location>
</feature>
<feature type="compositionally biased region" description="Acidic residues" evidence="8">
    <location>
        <begin position="370"/>
        <end position="399"/>
    </location>
</feature>
<dbReference type="EMBL" id="GDHC01008115">
    <property type="protein sequence ID" value="JAQ10514.1"/>
    <property type="molecule type" value="Transcribed_RNA"/>
</dbReference>
<feature type="non-terminal residue" evidence="10">
    <location>
        <position position="1"/>
    </location>
</feature>
<keyword evidence="5" id="KW-0479">Metal-binding</keyword>
<evidence type="ECO:0000256" key="4">
    <source>
        <dbReference type="ARBA" id="ARBA00022722"/>
    </source>
</evidence>
<evidence type="ECO:0000256" key="5">
    <source>
        <dbReference type="ARBA" id="ARBA00022723"/>
    </source>
</evidence>
<dbReference type="EMBL" id="GBHO01027140">
    <property type="protein sequence ID" value="JAG16464.1"/>
    <property type="molecule type" value="Transcribed_RNA"/>
</dbReference>
<evidence type="ECO:0000256" key="3">
    <source>
        <dbReference type="ARBA" id="ARBA00006958"/>
    </source>
</evidence>
<dbReference type="PANTHER" id="PTHR22930">
    <property type="match status" value="1"/>
</dbReference>
<gene>
    <name evidence="10" type="primary">harbi1_1</name>
    <name evidence="11" type="synonym">harbi1_6</name>
    <name evidence="10" type="ORF">CM83_10183</name>
    <name evidence="11" type="ORF">g.9355</name>
</gene>
<feature type="compositionally biased region" description="Basic and acidic residues" evidence="8">
    <location>
        <begin position="15"/>
        <end position="30"/>
    </location>
</feature>
<feature type="region of interest" description="Disordered" evidence="8">
    <location>
        <begin position="1"/>
        <end position="37"/>
    </location>
</feature>
<evidence type="ECO:0000313" key="10">
    <source>
        <dbReference type="EMBL" id="JAG16464.1"/>
    </source>
</evidence>
<feature type="compositionally biased region" description="Polar residues" evidence="8">
    <location>
        <begin position="1"/>
        <end position="12"/>
    </location>
</feature>
<evidence type="ECO:0000256" key="2">
    <source>
        <dbReference type="ARBA" id="ARBA00004123"/>
    </source>
</evidence>
<evidence type="ECO:0000256" key="6">
    <source>
        <dbReference type="ARBA" id="ARBA00022801"/>
    </source>
</evidence>
<dbReference type="InterPro" id="IPR027806">
    <property type="entry name" value="HARBI1_dom"/>
</dbReference>
<feature type="domain" description="DDE Tnp4" evidence="9">
    <location>
        <begin position="206"/>
        <end position="357"/>
    </location>
</feature>
<sequence>VKSMKESTTSIPESEDQRTESYREEGKCSRLESSASLPGECDEVLELRDRKSRKRRVRVSDTEENPKPKKRRVTKNGGYFEKEVHLFDDSQFLQHFRVSRQVATDVARRFAASEKYKGDSGPYGNISALEQTLVFLWFAGHQTGSFRQVADRFKITISSLHRITRRLTYFLCSLSESEIRWPTQNEKAIIAKRFGDMGFLNAIGAIDGCHVRIGRPSENHTSFINRKKYYSIQFQATCDDKLRITSLFVGCPGSLPKGQVFRSSPLYESLPDKCGDYFILGDNAYPCSRNLVTPFRDAGAALTWRQKRFNKTLGKCKTSIENCLGLLKQKFRQLRHCKIRNHDTIVDFIKACCVLHNLAIGDDFPESATDGELEDVIQPVPEEEGDDDGDDEDQDDPDGTDFRNFLLTNNIFD</sequence>
<evidence type="ECO:0000313" key="11">
    <source>
        <dbReference type="EMBL" id="JAQ10514.1"/>
    </source>
</evidence>
<comment type="subcellular location">
    <subcellularLocation>
        <location evidence="2">Nucleus</location>
    </subcellularLocation>
</comment>
<comment type="cofactor">
    <cofactor evidence="1">
        <name>a divalent metal cation</name>
        <dbReference type="ChEBI" id="CHEBI:60240"/>
    </cofactor>
</comment>
<dbReference type="GO" id="GO:0004518">
    <property type="term" value="F:nuclease activity"/>
    <property type="evidence" value="ECO:0007669"/>
    <property type="project" value="UniProtKB-KW"/>
</dbReference>
<accession>A0A0A9X8Y8</accession>
<dbReference type="Pfam" id="PF13359">
    <property type="entry name" value="DDE_Tnp_4"/>
    <property type="match status" value="1"/>
</dbReference>
<feature type="region of interest" description="Disordered" evidence="8">
    <location>
        <begin position="51"/>
        <end position="75"/>
    </location>
</feature>